<keyword evidence="4" id="KW-0808">Transferase</keyword>
<dbReference type="PANTHER" id="PTHR30313:SF2">
    <property type="entry name" value="DNA PRIMASE"/>
    <property type="match status" value="1"/>
</dbReference>
<keyword evidence="3" id="KW-0639">Primosome</keyword>
<dbReference type="GO" id="GO:0008270">
    <property type="term" value="F:zinc ion binding"/>
    <property type="evidence" value="ECO:0007669"/>
    <property type="project" value="UniProtKB-KW"/>
</dbReference>
<keyword evidence="6" id="KW-0235">DNA replication</keyword>
<keyword evidence="11" id="KW-0238">DNA-binding</keyword>
<dbReference type="CDD" id="cd03364">
    <property type="entry name" value="TOPRIM_DnaG_primases"/>
    <property type="match status" value="1"/>
</dbReference>
<feature type="domain" description="Toprim" evidence="14">
    <location>
        <begin position="261"/>
        <end position="347"/>
    </location>
</feature>
<dbReference type="InterPro" id="IPR037068">
    <property type="entry name" value="DNA_primase_core_N_sf"/>
</dbReference>
<evidence type="ECO:0000256" key="7">
    <source>
        <dbReference type="ARBA" id="ARBA00022723"/>
    </source>
</evidence>
<dbReference type="GO" id="GO:0000428">
    <property type="term" value="C:DNA-directed RNA polymerase complex"/>
    <property type="evidence" value="ECO:0007669"/>
    <property type="project" value="UniProtKB-KW"/>
</dbReference>
<dbReference type="GO" id="GO:0005737">
    <property type="term" value="C:cytoplasm"/>
    <property type="evidence" value="ECO:0007669"/>
    <property type="project" value="TreeGrafter"/>
</dbReference>
<dbReference type="SUPFAM" id="SSF56731">
    <property type="entry name" value="DNA primase core"/>
    <property type="match status" value="1"/>
</dbReference>
<dbReference type="FunFam" id="3.90.580.10:FF:000001">
    <property type="entry name" value="DNA primase"/>
    <property type="match status" value="1"/>
</dbReference>
<dbReference type="Pfam" id="PF10410">
    <property type="entry name" value="DnaB_bind"/>
    <property type="match status" value="1"/>
</dbReference>
<evidence type="ECO:0000256" key="3">
    <source>
        <dbReference type="ARBA" id="ARBA00022515"/>
    </source>
</evidence>
<dbReference type="PROSITE" id="PS50880">
    <property type="entry name" value="TOPRIM"/>
    <property type="match status" value="1"/>
</dbReference>
<evidence type="ECO:0000256" key="10">
    <source>
        <dbReference type="ARBA" id="ARBA00022842"/>
    </source>
</evidence>
<feature type="compositionally biased region" description="Low complexity" evidence="13">
    <location>
        <begin position="443"/>
        <end position="457"/>
    </location>
</feature>
<dbReference type="GO" id="GO:0006269">
    <property type="term" value="P:DNA replication, synthesis of primer"/>
    <property type="evidence" value="ECO:0007669"/>
    <property type="project" value="UniProtKB-KW"/>
</dbReference>
<dbReference type="SMART" id="SM00400">
    <property type="entry name" value="ZnF_CHCC"/>
    <property type="match status" value="1"/>
</dbReference>
<dbReference type="PANTHER" id="PTHR30313">
    <property type="entry name" value="DNA PRIMASE"/>
    <property type="match status" value="1"/>
</dbReference>
<gene>
    <name evidence="15" type="ORF">UFOPK2237_00714</name>
</gene>
<dbReference type="InterPro" id="IPR006171">
    <property type="entry name" value="TOPRIM_dom"/>
</dbReference>
<evidence type="ECO:0000256" key="12">
    <source>
        <dbReference type="ARBA" id="ARBA00023163"/>
    </source>
</evidence>
<name>A0A6J6KYU1_9ZZZZ</name>
<accession>A0A6J6KYU1</accession>
<dbReference type="InterPro" id="IPR036977">
    <property type="entry name" value="DNA_primase_Znf_CHC2"/>
</dbReference>
<dbReference type="GO" id="GO:0003899">
    <property type="term" value="F:DNA-directed RNA polymerase activity"/>
    <property type="evidence" value="ECO:0007669"/>
    <property type="project" value="InterPro"/>
</dbReference>
<dbReference type="FunFam" id="3.90.980.10:FF:000001">
    <property type="entry name" value="DNA primase"/>
    <property type="match status" value="1"/>
</dbReference>
<dbReference type="Gene3D" id="3.90.980.10">
    <property type="entry name" value="DNA primase, catalytic core, N-terminal domain"/>
    <property type="match status" value="1"/>
</dbReference>
<keyword evidence="10" id="KW-0460">Magnesium</keyword>
<dbReference type="Pfam" id="PF01807">
    <property type="entry name" value="Zn_ribbon_DnaG"/>
    <property type="match status" value="1"/>
</dbReference>
<sequence length="610" mass="66775">MAGKIREEDVTSVRERARIDEIVRETVTLKAAGGGSYKGLCPFHDERSPSFHVTPSKGLYHCFSCGEGGDVITFVRKIDALSFTEAVEKLAVKYGIVLRYEEGSGNSSGQQGQRARLIEAHKIAGAFYKAQLLTPEAQHARTFLTERGFDQASWDLFGVGYSPSGWDGLRNELRSKGFTEEEMIAAGLAVSGQRGAYDRFRDRVMWPIRDSSGDTIGFGARKLTEADQGPKYLNTPETPIYRKSQVLYGIDLARREMAKQQQAVVVEGYTDVMACHLAGITTAVATCGTAFGADHVKMLRRILMDDDTKHAEVVFTFDGDAAGRKAALKAFSEDQKFVASTFVAIEPHGLDPCDLRLKHGDDAVKNLISTKIPLFEFVMRSTVEEFDLDTAEGRVAAMRAVAPVLAGIKDSALRPEYVRTVAGWLGMDDAAIRNEMSAAGRKSAPQQTRAQSTASSQAAQVEREALKCVLQTPHLVGSWFESLEESVFTVPAASAVYAACVAAGNPLEFDSAQVWITKVLEQAPDDEIKSHVRAMAVEPLPNDVPDARYVQAVLARILEMDAGRRVAEIKAALSRAEDGTDEVDQARLLTDLLSLESYRRDMRNFAVGDI</sequence>
<dbReference type="InterPro" id="IPR002694">
    <property type="entry name" value="Znf_CHC2"/>
</dbReference>
<dbReference type="AlphaFoldDB" id="A0A6J6KYU1"/>
<dbReference type="InterPro" id="IPR034151">
    <property type="entry name" value="TOPRIM_DnaG_bac"/>
</dbReference>
<dbReference type="NCBIfam" id="TIGR01391">
    <property type="entry name" value="dnaG"/>
    <property type="match status" value="1"/>
</dbReference>
<organism evidence="15">
    <name type="scientific">freshwater metagenome</name>
    <dbReference type="NCBI Taxonomy" id="449393"/>
    <lineage>
        <taxon>unclassified sequences</taxon>
        <taxon>metagenomes</taxon>
        <taxon>ecological metagenomes</taxon>
    </lineage>
</organism>
<dbReference type="InterPro" id="IPR006295">
    <property type="entry name" value="DNA_primase_DnaG"/>
</dbReference>
<dbReference type="SUPFAM" id="SSF57783">
    <property type="entry name" value="Zinc beta-ribbon"/>
    <property type="match status" value="1"/>
</dbReference>
<evidence type="ECO:0000313" key="15">
    <source>
        <dbReference type="EMBL" id="CAB4654566.1"/>
    </source>
</evidence>
<comment type="cofactor">
    <cofactor evidence="1">
        <name>Zn(2+)</name>
        <dbReference type="ChEBI" id="CHEBI:29105"/>
    </cofactor>
</comment>
<reference evidence="15" key="1">
    <citation type="submission" date="2020-05" db="EMBL/GenBank/DDBJ databases">
        <authorList>
            <person name="Chiriac C."/>
            <person name="Salcher M."/>
            <person name="Ghai R."/>
            <person name="Kavagutti S V."/>
        </authorList>
    </citation>
    <scope>NUCLEOTIDE SEQUENCE</scope>
</reference>
<evidence type="ECO:0000256" key="4">
    <source>
        <dbReference type="ARBA" id="ARBA00022679"/>
    </source>
</evidence>
<dbReference type="InterPro" id="IPR030846">
    <property type="entry name" value="DnaG_bac"/>
</dbReference>
<dbReference type="GO" id="GO:1990077">
    <property type="term" value="C:primosome complex"/>
    <property type="evidence" value="ECO:0007669"/>
    <property type="project" value="UniProtKB-KW"/>
</dbReference>
<evidence type="ECO:0000256" key="5">
    <source>
        <dbReference type="ARBA" id="ARBA00022695"/>
    </source>
</evidence>
<dbReference type="Pfam" id="PF08278">
    <property type="entry name" value="DnaG_DnaB_bind"/>
    <property type="match status" value="1"/>
</dbReference>
<dbReference type="SMART" id="SM00766">
    <property type="entry name" value="DnaG_DnaB_bind"/>
    <property type="match status" value="1"/>
</dbReference>
<dbReference type="Gene3D" id="1.10.860.10">
    <property type="entry name" value="DNAb Helicase, Chain A"/>
    <property type="match status" value="1"/>
</dbReference>
<dbReference type="EMBL" id="CAEZWI010000079">
    <property type="protein sequence ID" value="CAB4654566.1"/>
    <property type="molecule type" value="Genomic_DNA"/>
</dbReference>
<proteinExistence type="inferred from homology"/>
<dbReference type="InterPro" id="IPR013173">
    <property type="entry name" value="DNA_primase_DnaG_DnaB-bd_dom"/>
</dbReference>
<dbReference type="PIRSF" id="PIRSF002811">
    <property type="entry name" value="DnaG"/>
    <property type="match status" value="1"/>
</dbReference>
<evidence type="ECO:0000256" key="1">
    <source>
        <dbReference type="ARBA" id="ARBA00001947"/>
    </source>
</evidence>
<dbReference type="Pfam" id="PF08275">
    <property type="entry name" value="DNAG_N"/>
    <property type="match status" value="1"/>
</dbReference>
<evidence type="ECO:0000256" key="11">
    <source>
        <dbReference type="ARBA" id="ARBA00023125"/>
    </source>
</evidence>
<evidence type="ECO:0000256" key="8">
    <source>
        <dbReference type="ARBA" id="ARBA00022771"/>
    </source>
</evidence>
<dbReference type="InterPro" id="IPR013264">
    <property type="entry name" value="DNAG_N"/>
</dbReference>
<feature type="region of interest" description="Disordered" evidence="13">
    <location>
        <begin position="437"/>
        <end position="457"/>
    </location>
</feature>
<evidence type="ECO:0000259" key="14">
    <source>
        <dbReference type="PROSITE" id="PS50880"/>
    </source>
</evidence>
<keyword evidence="7" id="KW-0479">Metal-binding</keyword>
<keyword evidence="8" id="KW-0863">Zinc-finger</keyword>
<keyword evidence="2" id="KW-0240">DNA-directed RNA polymerase</keyword>
<dbReference type="Pfam" id="PF13662">
    <property type="entry name" value="Toprim_4"/>
    <property type="match status" value="1"/>
</dbReference>
<dbReference type="InterPro" id="IPR016136">
    <property type="entry name" value="DNA_helicase_N/primase_C"/>
</dbReference>
<keyword evidence="5" id="KW-0548">Nucleotidyltransferase</keyword>
<keyword evidence="12" id="KW-0804">Transcription</keyword>
<dbReference type="SMART" id="SM00493">
    <property type="entry name" value="TOPRIM"/>
    <property type="match status" value="1"/>
</dbReference>
<dbReference type="GO" id="GO:0003677">
    <property type="term" value="F:DNA binding"/>
    <property type="evidence" value="ECO:0007669"/>
    <property type="project" value="UniProtKB-KW"/>
</dbReference>
<protein>
    <submittedName>
        <fullName evidence="15">Unannotated protein</fullName>
    </submittedName>
</protein>
<keyword evidence="9" id="KW-0862">Zinc</keyword>
<dbReference type="Gene3D" id="3.40.1360.10">
    <property type="match status" value="1"/>
</dbReference>
<evidence type="ECO:0000256" key="2">
    <source>
        <dbReference type="ARBA" id="ARBA00022478"/>
    </source>
</evidence>
<dbReference type="InterPro" id="IPR050219">
    <property type="entry name" value="DnaG_primase"/>
</dbReference>
<dbReference type="InterPro" id="IPR019475">
    <property type="entry name" value="DNA_primase_DnaB-bd"/>
</dbReference>
<dbReference type="HAMAP" id="MF_00974">
    <property type="entry name" value="DNA_primase_DnaG"/>
    <property type="match status" value="1"/>
</dbReference>
<evidence type="ECO:0000256" key="6">
    <source>
        <dbReference type="ARBA" id="ARBA00022705"/>
    </source>
</evidence>
<evidence type="ECO:0000256" key="9">
    <source>
        <dbReference type="ARBA" id="ARBA00022833"/>
    </source>
</evidence>
<dbReference type="Gene3D" id="3.90.580.10">
    <property type="entry name" value="Zinc finger, CHC2-type domain"/>
    <property type="match status" value="1"/>
</dbReference>
<evidence type="ECO:0000256" key="13">
    <source>
        <dbReference type="SAM" id="MobiDB-lite"/>
    </source>
</evidence>